<dbReference type="InterPro" id="IPR001919">
    <property type="entry name" value="CBD2"/>
</dbReference>
<dbReference type="AlphaFoldDB" id="A0A0V7ZVG0"/>
<organism evidence="3 4">
    <name type="scientific">Mastigocoleus testarum BC008</name>
    <dbReference type="NCBI Taxonomy" id="371196"/>
    <lineage>
        <taxon>Bacteria</taxon>
        <taxon>Bacillati</taxon>
        <taxon>Cyanobacteriota</taxon>
        <taxon>Cyanophyceae</taxon>
        <taxon>Nostocales</taxon>
        <taxon>Hapalosiphonaceae</taxon>
        <taxon>Mastigocoleus</taxon>
    </lineage>
</organism>
<dbReference type="GO" id="GO:0030247">
    <property type="term" value="F:polysaccharide binding"/>
    <property type="evidence" value="ECO:0007669"/>
    <property type="project" value="UniProtKB-UniRule"/>
</dbReference>
<dbReference type="SUPFAM" id="SSF49384">
    <property type="entry name" value="Carbohydrate-binding domain"/>
    <property type="match status" value="1"/>
</dbReference>
<gene>
    <name evidence="3" type="ORF">BC008_01155</name>
    <name evidence="2" type="ORF">BC008_12545</name>
</gene>
<accession>A0A0V7ZVG0</accession>
<dbReference type="Proteomes" id="UP000053372">
    <property type="component" value="Unassembled WGS sequence"/>
</dbReference>
<feature type="domain" description="CBM2" evidence="1">
    <location>
        <begin position="1"/>
        <end position="86"/>
    </location>
</feature>
<dbReference type="Pfam" id="PF00553">
    <property type="entry name" value="CBM_2"/>
    <property type="match status" value="1"/>
</dbReference>
<dbReference type="PROSITE" id="PS51173">
    <property type="entry name" value="CBM2"/>
    <property type="match status" value="1"/>
</dbReference>
<reference evidence="3 4" key="1">
    <citation type="journal article" date="2015" name="Genome Announc.">
        <title>Draft Genome of the Euendolithic (true boring) Cyanobacterium Mastigocoleus testarum strain BC008.</title>
        <authorList>
            <person name="Guida B.S."/>
            <person name="Garcia-Pichel F."/>
        </authorList>
    </citation>
    <scope>NUCLEOTIDE SEQUENCE [LARGE SCALE GENOMIC DNA]</scope>
    <source>
        <strain evidence="3 4">BC008</strain>
    </source>
</reference>
<dbReference type="GO" id="GO:0004553">
    <property type="term" value="F:hydrolase activity, hydrolyzing O-glycosyl compounds"/>
    <property type="evidence" value="ECO:0007669"/>
    <property type="project" value="InterPro"/>
</dbReference>
<keyword evidence="4" id="KW-1185">Reference proteome</keyword>
<proteinExistence type="predicted"/>
<dbReference type="SMART" id="SM00637">
    <property type="entry name" value="CBD_II"/>
    <property type="match status" value="1"/>
</dbReference>
<evidence type="ECO:0000313" key="2">
    <source>
        <dbReference type="EMBL" id="KST63129.1"/>
    </source>
</evidence>
<comment type="caution">
    <text evidence="3">The sequence shown here is derived from an EMBL/GenBank/DDBJ whole genome shotgun (WGS) entry which is preliminary data.</text>
</comment>
<evidence type="ECO:0000259" key="1">
    <source>
        <dbReference type="PROSITE" id="PS51173"/>
    </source>
</evidence>
<protein>
    <recommendedName>
        <fullName evidence="1">CBM2 domain-containing protein</fullName>
    </recommendedName>
</protein>
<dbReference type="InterPro" id="IPR012291">
    <property type="entry name" value="CBM2_carb-bd_dom_sf"/>
</dbReference>
<dbReference type="EMBL" id="LMTZ01000060">
    <property type="protein sequence ID" value="KST68506.1"/>
    <property type="molecule type" value="Genomic_DNA"/>
</dbReference>
<evidence type="ECO:0000313" key="4">
    <source>
        <dbReference type="Proteomes" id="UP000053372"/>
    </source>
</evidence>
<evidence type="ECO:0000313" key="3">
    <source>
        <dbReference type="EMBL" id="KST68506.1"/>
    </source>
</evidence>
<sequence length="96" mass="10171">MGITNTGGKAINGWKLEFTAPFEVNNIWGGKILSHEGNQYTIESAEWDGFIAPGASIELGFNGTNSDNMQLTLNNVELNDVPIGTVDQTAASSGIV</sequence>
<dbReference type="Gene3D" id="2.60.40.290">
    <property type="match status" value="1"/>
</dbReference>
<dbReference type="InterPro" id="IPR008965">
    <property type="entry name" value="CBM2/CBM3_carb-bd_dom_sf"/>
</dbReference>
<dbReference type="EMBL" id="LMTZ01000143">
    <property type="protein sequence ID" value="KST63129.1"/>
    <property type="molecule type" value="Genomic_DNA"/>
</dbReference>
<dbReference type="GO" id="GO:0005975">
    <property type="term" value="P:carbohydrate metabolic process"/>
    <property type="evidence" value="ECO:0007669"/>
    <property type="project" value="InterPro"/>
</dbReference>
<name>A0A0V7ZVG0_9CYAN</name>